<evidence type="ECO:0000313" key="3">
    <source>
        <dbReference type="EMBL" id="KAF2579112.1"/>
    </source>
</evidence>
<dbReference type="Proteomes" id="UP000712281">
    <property type="component" value="Unassembled WGS sequence"/>
</dbReference>
<name>A0A8S9JCI4_BRACR</name>
<proteinExistence type="predicted"/>
<dbReference type="EMBL" id="QGKY02001250">
    <property type="protein sequence ID" value="KAF2561967.1"/>
    <property type="molecule type" value="Genomic_DNA"/>
</dbReference>
<evidence type="ECO:0000256" key="1">
    <source>
        <dbReference type="SAM" id="MobiDB-lite"/>
    </source>
</evidence>
<comment type="caution">
    <text evidence="3">The sequence shown here is derived from an EMBL/GenBank/DDBJ whole genome shotgun (WGS) entry which is preliminary data.</text>
</comment>
<protein>
    <submittedName>
        <fullName evidence="3">Uncharacterized protein</fullName>
    </submittedName>
</protein>
<feature type="region of interest" description="Disordered" evidence="1">
    <location>
        <begin position="11"/>
        <end position="46"/>
    </location>
</feature>
<accession>A0A8S9JCI4</accession>
<feature type="compositionally biased region" description="Basic and acidic residues" evidence="1">
    <location>
        <begin position="17"/>
        <end position="29"/>
    </location>
</feature>
<organism evidence="3 4">
    <name type="scientific">Brassica cretica</name>
    <name type="common">Mustard</name>
    <dbReference type="NCBI Taxonomy" id="69181"/>
    <lineage>
        <taxon>Eukaryota</taxon>
        <taxon>Viridiplantae</taxon>
        <taxon>Streptophyta</taxon>
        <taxon>Embryophyta</taxon>
        <taxon>Tracheophyta</taxon>
        <taxon>Spermatophyta</taxon>
        <taxon>Magnoliopsida</taxon>
        <taxon>eudicotyledons</taxon>
        <taxon>Gunneridae</taxon>
        <taxon>Pentapetalae</taxon>
        <taxon>rosids</taxon>
        <taxon>malvids</taxon>
        <taxon>Brassicales</taxon>
        <taxon>Brassicaceae</taxon>
        <taxon>Brassiceae</taxon>
        <taxon>Brassica</taxon>
    </lineage>
</organism>
<evidence type="ECO:0000313" key="4">
    <source>
        <dbReference type="Proteomes" id="UP000712281"/>
    </source>
</evidence>
<gene>
    <name evidence="3" type="ORF">F2Q68_00005260</name>
    <name evidence="2" type="ORF">F2Q70_00015699</name>
</gene>
<dbReference type="AlphaFoldDB" id="A0A8S9JCI4"/>
<reference evidence="3" key="1">
    <citation type="submission" date="2019-12" db="EMBL/GenBank/DDBJ databases">
        <title>Genome sequencing and annotation of Brassica cretica.</title>
        <authorList>
            <person name="Studholme D.J."/>
            <person name="Sarris P.F."/>
        </authorList>
    </citation>
    <scope>NUCLEOTIDE SEQUENCE</scope>
    <source>
        <strain evidence="3">PFS-001/15</strain>
        <strain evidence="2">PFS-102/07</strain>
        <tissue evidence="3">Leaf</tissue>
    </source>
</reference>
<dbReference type="EMBL" id="QGKW02001660">
    <property type="protein sequence ID" value="KAF2579112.1"/>
    <property type="molecule type" value="Genomic_DNA"/>
</dbReference>
<evidence type="ECO:0000313" key="2">
    <source>
        <dbReference type="EMBL" id="KAF2561967.1"/>
    </source>
</evidence>
<sequence>MPTFTFQHIQTTSDQFKNVRESRERKQEGVHSGLGTPLRSVGQEATRGVQERGFGQGFGQGSKPQQTKNSESQQLIADLFSCRFPLLESWIMAGGRVYLSNVLGNLGHIDRIASTCMVELVGDLACLISNARLVFWVLRGKEGYLSMSLRSLEGRLHKACSVARVCPYAAGQRGCIKHALYGEVARKHASSCDTLLGLHVSSLDVLARVPLWLRVRCSGSRM</sequence>